<proteinExistence type="predicted"/>
<keyword evidence="1" id="KW-0732">Signal</keyword>
<dbReference type="InterPro" id="IPR038081">
    <property type="entry name" value="CalX-like_sf"/>
</dbReference>
<dbReference type="Pfam" id="PF16132">
    <property type="entry name" value="DUF4843"/>
    <property type="match status" value="1"/>
</dbReference>
<organism evidence="2 3">
    <name type="scientific">Echinicola arenosa</name>
    <dbReference type="NCBI Taxonomy" id="2774144"/>
    <lineage>
        <taxon>Bacteria</taxon>
        <taxon>Pseudomonadati</taxon>
        <taxon>Bacteroidota</taxon>
        <taxon>Cytophagia</taxon>
        <taxon>Cytophagales</taxon>
        <taxon>Cyclobacteriaceae</taxon>
        <taxon>Echinicola</taxon>
    </lineage>
</organism>
<dbReference type="Gene3D" id="2.60.40.2030">
    <property type="match status" value="1"/>
</dbReference>
<dbReference type="Proteomes" id="UP000647133">
    <property type="component" value="Unassembled WGS sequence"/>
</dbReference>
<comment type="caution">
    <text evidence="2">The sequence shown here is derived from an EMBL/GenBank/DDBJ whole genome shotgun (WGS) entry which is preliminary data.</text>
</comment>
<evidence type="ECO:0000313" key="2">
    <source>
        <dbReference type="EMBL" id="MBD8491241.1"/>
    </source>
</evidence>
<dbReference type="PROSITE" id="PS51257">
    <property type="entry name" value="PROKAR_LIPOPROTEIN"/>
    <property type="match status" value="1"/>
</dbReference>
<dbReference type="SUPFAM" id="SSF141072">
    <property type="entry name" value="CalX-like"/>
    <property type="match status" value="1"/>
</dbReference>
<evidence type="ECO:0000313" key="3">
    <source>
        <dbReference type="Proteomes" id="UP000647133"/>
    </source>
</evidence>
<evidence type="ECO:0000256" key="1">
    <source>
        <dbReference type="SAM" id="SignalP"/>
    </source>
</evidence>
<feature type="chain" id="PRO_5046069319" evidence="1">
    <location>
        <begin position="22"/>
        <end position="281"/>
    </location>
</feature>
<name>A0ABR9AS95_9BACT</name>
<feature type="signal peptide" evidence="1">
    <location>
        <begin position="1"/>
        <end position="21"/>
    </location>
</feature>
<keyword evidence="3" id="KW-1185">Reference proteome</keyword>
<dbReference type="RefSeq" id="WP_192012119.1">
    <property type="nucleotide sequence ID" value="NZ_JACYTQ010000011.1"/>
</dbReference>
<accession>A0ABR9AS95</accession>
<dbReference type="EMBL" id="JACYTQ010000011">
    <property type="protein sequence ID" value="MBD8491241.1"/>
    <property type="molecule type" value="Genomic_DNA"/>
</dbReference>
<protein>
    <submittedName>
        <fullName evidence="2">DUF4843 domain-containing protein</fullName>
    </submittedName>
</protein>
<reference evidence="2 3" key="1">
    <citation type="submission" date="2020-09" db="EMBL/GenBank/DDBJ databases">
        <title>Echinicola sp. CAU 1574 isolated from sand of Sido Beach.</title>
        <authorList>
            <person name="Kim W."/>
        </authorList>
    </citation>
    <scope>NUCLEOTIDE SEQUENCE [LARGE SCALE GENOMIC DNA]</scope>
    <source>
        <strain evidence="2 3">CAU 1574</strain>
    </source>
</reference>
<gene>
    <name evidence="2" type="ORF">IFO69_20985</name>
</gene>
<dbReference type="InterPro" id="IPR032299">
    <property type="entry name" value="DUF4843"/>
</dbReference>
<sequence>MMKRYKLIYAFVALTSLLTTACFDDPGLDTTWNGSEIEFNASNLPTGLTENFVRISDDQTDMAEIQVNLVGTALNNDVTVNVEVDPSSTAIAGVHYNLPSQSMTIPAGEVVGTFNVEVLTGNISPDEEPDLVLNITDASGVKVSANYGSMTYKMRVICDSDLAGTYAVVWDVLIVGDGSGGASQTLTNYSFGNTIEIAEAGVGIYQLSDMSFGLYPGPYEDTAPTGKISDNCNVITGDPSNTDRYGDPFTINGTSDPDNGTIRLIWSNTYGDGGTVVLTKQ</sequence>